<gene>
    <name evidence="2" type="ORF">A2983_02790</name>
</gene>
<evidence type="ECO:0000313" key="2">
    <source>
        <dbReference type="EMBL" id="OGH78566.1"/>
    </source>
</evidence>
<accession>A0A1F6N3K5</accession>
<feature type="compositionally biased region" description="Basic and acidic residues" evidence="1">
    <location>
        <begin position="11"/>
        <end position="32"/>
    </location>
</feature>
<comment type="caution">
    <text evidence="2">The sequence shown here is derived from an EMBL/GenBank/DDBJ whole genome shotgun (WGS) entry which is preliminary data.</text>
</comment>
<evidence type="ECO:0000256" key="1">
    <source>
        <dbReference type="SAM" id="MobiDB-lite"/>
    </source>
</evidence>
<dbReference type="AlphaFoldDB" id="A0A1F6N3K5"/>
<organism evidence="2 3">
    <name type="scientific">Candidatus Magasanikbacteria bacterium RIFCSPLOWO2_01_FULL_40_15</name>
    <dbReference type="NCBI Taxonomy" id="1798686"/>
    <lineage>
        <taxon>Bacteria</taxon>
        <taxon>Candidatus Magasanikiibacteriota</taxon>
    </lineage>
</organism>
<protein>
    <submittedName>
        <fullName evidence="2">Uncharacterized protein</fullName>
    </submittedName>
</protein>
<reference evidence="2 3" key="1">
    <citation type="journal article" date="2016" name="Nat. Commun.">
        <title>Thousands of microbial genomes shed light on interconnected biogeochemical processes in an aquifer system.</title>
        <authorList>
            <person name="Anantharaman K."/>
            <person name="Brown C.T."/>
            <person name="Hug L.A."/>
            <person name="Sharon I."/>
            <person name="Castelle C.J."/>
            <person name="Probst A.J."/>
            <person name="Thomas B.C."/>
            <person name="Singh A."/>
            <person name="Wilkins M.J."/>
            <person name="Karaoz U."/>
            <person name="Brodie E.L."/>
            <person name="Williams K.H."/>
            <person name="Hubbard S.S."/>
            <person name="Banfield J.F."/>
        </authorList>
    </citation>
    <scope>NUCLEOTIDE SEQUENCE [LARGE SCALE GENOMIC DNA]</scope>
</reference>
<proteinExistence type="predicted"/>
<dbReference type="Proteomes" id="UP000177040">
    <property type="component" value="Unassembled WGS sequence"/>
</dbReference>
<evidence type="ECO:0000313" key="3">
    <source>
        <dbReference type="Proteomes" id="UP000177040"/>
    </source>
</evidence>
<feature type="region of interest" description="Disordered" evidence="1">
    <location>
        <begin position="1"/>
        <end position="32"/>
    </location>
</feature>
<name>A0A1F6N3K5_9BACT</name>
<dbReference type="EMBL" id="MFQH01000006">
    <property type="protein sequence ID" value="OGH78566.1"/>
    <property type="molecule type" value="Genomic_DNA"/>
</dbReference>
<sequence>MSNPVPGSEQRLPDKNREQNSHQPENEIKPADFLVEKETNEELQKKIKHEEGFLDDTIAKMRGLLRSTKQKPVIMPKVRDDITLKIEHIMEADLGDAFNVLTPLQQQEFKLKGEQTASLIRELLQQTKIKVKKIFALLVAWLRFLPGIDRFFLEQEAKIKTDQIIALSRQNKKL</sequence>